<dbReference type="Proteomes" id="UP000015104">
    <property type="component" value="Unassembled WGS sequence"/>
</dbReference>
<organism evidence="2 3">
    <name type="scientific">Tetranychus urticae</name>
    <name type="common">Two-spotted spider mite</name>
    <dbReference type="NCBI Taxonomy" id="32264"/>
    <lineage>
        <taxon>Eukaryota</taxon>
        <taxon>Metazoa</taxon>
        <taxon>Ecdysozoa</taxon>
        <taxon>Arthropoda</taxon>
        <taxon>Chelicerata</taxon>
        <taxon>Arachnida</taxon>
        <taxon>Acari</taxon>
        <taxon>Acariformes</taxon>
        <taxon>Trombidiformes</taxon>
        <taxon>Prostigmata</taxon>
        <taxon>Eleutherengona</taxon>
        <taxon>Raphignathae</taxon>
        <taxon>Tetranychoidea</taxon>
        <taxon>Tetranychidae</taxon>
        <taxon>Tetranychus</taxon>
    </lineage>
</organism>
<proteinExistence type="predicted"/>
<keyword evidence="3" id="KW-1185">Reference proteome</keyword>
<dbReference type="HOGENOM" id="CLU_3089842_0_0_1"/>
<accession>T1KLC6</accession>
<keyword evidence="1" id="KW-0472">Membrane</keyword>
<dbReference type="AlphaFoldDB" id="T1KLC6"/>
<dbReference type="EnsemblMetazoa" id="tetur14g01960.1">
    <property type="protein sequence ID" value="tetur14g01960.1"/>
    <property type="gene ID" value="tetur14g01960"/>
</dbReference>
<protein>
    <submittedName>
        <fullName evidence="2">Uncharacterized protein</fullName>
    </submittedName>
</protein>
<reference evidence="2" key="2">
    <citation type="submission" date="2015-06" db="UniProtKB">
        <authorList>
            <consortium name="EnsemblMetazoa"/>
        </authorList>
    </citation>
    <scope>IDENTIFICATION</scope>
</reference>
<keyword evidence="1" id="KW-1133">Transmembrane helix</keyword>
<sequence>MVYLFLEHFEIVNLDYNISILIIINTSIIAIPIFTELLIFHIFFISTYPTHF</sequence>
<evidence type="ECO:0000256" key="1">
    <source>
        <dbReference type="SAM" id="Phobius"/>
    </source>
</evidence>
<evidence type="ECO:0000313" key="3">
    <source>
        <dbReference type="Proteomes" id="UP000015104"/>
    </source>
</evidence>
<keyword evidence="1" id="KW-0812">Transmembrane</keyword>
<dbReference type="EMBL" id="CAEY01000211">
    <property type="status" value="NOT_ANNOTATED_CDS"/>
    <property type="molecule type" value="Genomic_DNA"/>
</dbReference>
<evidence type="ECO:0000313" key="2">
    <source>
        <dbReference type="EnsemblMetazoa" id="tetur14g01960.1"/>
    </source>
</evidence>
<reference evidence="3" key="1">
    <citation type="submission" date="2011-08" db="EMBL/GenBank/DDBJ databases">
        <authorList>
            <person name="Rombauts S."/>
        </authorList>
    </citation>
    <scope>NUCLEOTIDE SEQUENCE</scope>
    <source>
        <strain evidence="3">London</strain>
    </source>
</reference>
<feature type="transmembrane region" description="Helical" evidence="1">
    <location>
        <begin position="20"/>
        <end position="45"/>
    </location>
</feature>
<name>T1KLC6_TETUR</name>